<dbReference type="CDD" id="cd00332">
    <property type="entry name" value="PAL-HAL"/>
    <property type="match status" value="1"/>
</dbReference>
<dbReference type="SUPFAM" id="SSF48557">
    <property type="entry name" value="L-aspartase-like"/>
    <property type="match status" value="1"/>
</dbReference>
<dbReference type="PANTHER" id="PTHR10362">
    <property type="entry name" value="HISTIDINE AMMONIA-LYASE"/>
    <property type="match status" value="1"/>
</dbReference>
<dbReference type="STRING" id="2070753.A0A3A2ZJ09"/>
<dbReference type="Gene3D" id="1.10.274.20">
    <property type="entry name" value="Phenylalanine ammonia-lyase 1, domain 3"/>
    <property type="match status" value="1"/>
</dbReference>
<accession>A0A3A2ZJ09</accession>
<organism evidence="3 4">
    <name type="scientific">Aspergillus sclerotialis</name>
    <dbReference type="NCBI Taxonomy" id="2070753"/>
    <lineage>
        <taxon>Eukaryota</taxon>
        <taxon>Fungi</taxon>
        <taxon>Dikarya</taxon>
        <taxon>Ascomycota</taxon>
        <taxon>Pezizomycotina</taxon>
        <taxon>Eurotiomycetes</taxon>
        <taxon>Eurotiomycetidae</taxon>
        <taxon>Eurotiales</taxon>
        <taxon>Aspergillaceae</taxon>
        <taxon>Aspergillus</taxon>
        <taxon>Aspergillus subgen. Polypaecilum</taxon>
    </lineage>
</organism>
<keyword evidence="2 3" id="KW-0456">Lyase</keyword>
<dbReference type="GO" id="GO:0005737">
    <property type="term" value="C:cytoplasm"/>
    <property type="evidence" value="ECO:0007669"/>
    <property type="project" value="InterPro"/>
</dbReference>
<gene>
    <name evidence="3" type="ORF">PHISCL_04549</name>
</gene>
<dbReference type="InterPro" id="IPR001106">
    <property type="entry name" value="Aromatic_Lyase"/>
</dbReference>
<dbReference type="Gene3D" id="1.10.275.10">
    <property type="entry name" value="Fumarase/aspartase (N-terminal domain)"/>
    <property type="match status" value="1"/>
</dbReference>
<dbReference type="Proteomes" id="UP000266188">
    <property type="component" value="Unassembled WGS sequence"/>
</dbReference>
<dbReference type="PROSITE" id="PS00488">
    <property type="entry name" value="PAL_HISTIDASE"/>
    <property type="match status" value="1"/>
</dbReference>
<dbReference type="InterPro" id="IPR008948">
    <property type="entry name" value="L-Aspartase-like"/>
</dbReference>
<dbReference type="InterPro" id="IPR023144">
    <property type="entry name" value="Phe_NH3-lyase_shielding_dom_sf"/>
</dbReference>
<dbReference type="GO" id="GO:0006559">
    <property type="term" value="P:L-phenylalanine catabolic process"/>
    <property type="evidence" value="ECO:0007669"/>
    <property type="project" value="InterPro"/>
</dbReference>
<dbReference type="InterPro" id="IPR024083">
    <property type="entry name" value="Fumarase/histidase_N"/>
</dbReference>
<dbReference type="AlphaFoldDB" id="A0A3A2ZJ09"/>
<name>A0A3A2ZJ09_9EURO</name>
<comment type="similarity">
    <text evidence="1 2">Belongs to the PAL/histidase family.</text>
</comment>
<comment type="caution">
    <text evidence="3">The sequence shown here is derived from an EMBL/GenBank/DDBJ whole genome shotgun (WGS) entry which is preliminary data.</text>
</comment>
<dbReference type="OrthoDB" id="10051290at2759"/>
<dbReference type="Gene3D" id="1.20.200.10">
    <property type="entry name" value="Fumarase/aspartase (Central domain)"/>
    <property type="match status" value="1"/>
</dbReference>
<protein>
    <submittedName>
        <fullName evidence="3">Phenylalanine ammonia-lyase</fullName>
    </submittedName>
</protein>
<evidence type="ECO:0000313" key="3">
    <source>
        <dbReference type="EMBL" id="RJE23102.1"/>
    </source>
</evidence>
<reference evidence="4" key="1">
    <citation type="submission" date="2017-02" db="EMBL/GenBank/DDBJ databases">
        <authorList>
            <person name="Tafer H."/>
            <person name="Lopandic K."/>
        </authorList>
    </citation>
    <scope>NUCLEOTIDE SEQUENCE [LARGE SCALE GENOMIC DNA]</scope>
    <source>
        <strain evidence="4">CBS 366.77</strain>
    </source>
</reference>
<dbReference type="InterPro" id="IPR005922">
    <property type="entry name" value="Phe_NH3-lyase"/>
</dbReference>
<dbReference type="NCBIfam" id="TIGR01226">
    <property type="entry name" value="phe_am_lyase"/>
    <property type="match status" value="1"/>
</dbReference>
<sequence length="738" mass="79907">MEPLSFTHQMHVDWTSLQEYIRLDKSVCIDGESLTIPQVIAVSLYGIKPTLTSNPNVHEQVQKSVDILNHTIETGQTVYGVNTGFGGSADTRTTRVADLQIALKQHLQAGILIPSDKGQCLPNTNNNDVLGVRERAATGSLLRSHALPVSIVRGTMLIRCNSLLRGHSGVRMDVIRAIMTLLEKNMTPVVPARGSISASGDLCPLSYIAGVLEGNPDIYVRIDKPNTDDNPIYLPADKALEIANIARIAFQAKEGLGITNGTSTSGAAACIALHQAAQLTLQIQLLTATGTEALLGRAENYHPFISSTRPHPGQAEAASNIFSLLKGSSLAPANPKPGKTTGLAQDRYALRTAPQWLGPYLEDLALAYKQITIELNSTTDNPLINPSTSEINHGGNFQAMALTSSLEKILLALQSMGKLIYAQCSELLNYNLTHGGLPPNLSADDPSLSFTFKGLDVNMAAYMAELAYLAHPISAHVQGAEMDNQLVNSLALVAGRYVIEAGEVVALMVATYVYAVCQAVDLRSLYMEFVGVVEEDVKGLIRDVFQDFIGTELGAAQEAEFSDQAWEIVLEKWTNLAHLDLQDRGSISVADATGPILHLLSSRSSSSAKRGSKGGGGDLLLAVEEFQSRAATVLSTIYNTTREKFFKSPATPKYISSASRILYEFVRTELGIPMHRGLVDHPAFRENGELNGKKIIGSYVSDIYMAVRDGRLNGRVMEAWKQEMLGERSWVKATAEYS</sequence>
<dbReference type="Pfam" id="PF00221">
    <property type="entry name" value="Lyase_aromatic"/>
    <property type="match status" value="1"/>
</dbReference>
<evidence type="ECO:0000256" key="2">
    <source>
        <dbReference type="RuleBase" id="RU003954"/>
    </source>
</evidence>
<evidence type="ECO:0000313" key="4">
    <source>
        <dbReference type="Proteomes" id="UP000266188"/>
    </source>
</evidence>
<keyword evidence="4" id="KW-1185">Reference proteome</keyword>
<evidence type="ECO:0000256" key="1">
    <source>
        <dbReference type="ARBA" id="ARBA00007238"/>
    </source>
</evidence>
<dbReference type="GO" id="GO:0016841">
    <property type="term" value="F:ammonia-lyase activity"/>
    <property type="evidence" value="ECO:0007669"/>
    <property type="project" value="InterPro"/>
</dbReference>
<proteinExistence type="inferred from homology"/>
<dbReference type="EMBL" id="MVGC01000135">
    <property type="protein sequence ID" value="RJE23102.1"/>
    <property type="molecule type" value="Genomic_DNA"/>
</dbReference>
<dbReference type="InterPro" id="IPR022313">
    <property type="entry name" value="Phe/His_NH3-lyase_AS"/>
</dbReference>